<dbReference type="GO" id="GO:0019079">
    <property type="term" value="P:viral genome replication"/>
    <property type="evidence" value="ECO:0007669"/>
    <property type="project" value="InterPro"/>
</dbReference>
<proteinExistence type="inferred from homology"/>
<evidence type="ECO:0000313" key="1">
    <source>
        <dbReference type="EMBL" id="AUB50921.1"/>
    </source>
</evidence>
<sequence>MRQTISTMAASSKTNMMQIMRGCICYTTVYRIWTNKNRTEGLTALCYLLFRNTCGQYSAQYSTVNLSGKSMAKLWGLNPDMITDTMLAGMTNSASVTGLWPSCPSDQHMLWKALLTTTLAKLRHRLGYHAYYTPVTIYIDSQTGLVTACEPVSGERSIPRPGLLKTDGMISVEESCLISTAMKHAEGAPLAHIKLSALKRTRQIPEFDMRIEIQTKEERFLREYKKVNSPYKKFKCDNNSNTIFKVVDNTLVLDHLQPPVRALSLVPTSFDCLVTTPAEFSLVALLATYAKWHEKLYSCDNESTNILVPILMYIGPETNPRGEDVDYSCIIGFPGWPIVKSSTANQTAIKDAIDAYVDTDGLWPLAGPRTFHLLAPWSPENHPFPMIDTSHILSVHSTDIRHKAADEWTTGRITCILRNPTLIENAAIAKFDFSAFFATLYLGLFPTHSRLHDVVKARLKREKPWLKRPILEFGGLLKKLNEDVYQSIISIGNHISIEVEATASSLMFAPCTYIKDGMWGTFMDKSKNVPRPPMDDERDFNILRNACAESANNFAATIGLQFPDEILLDLRLEGIYTHAMSWNANCYWLWNKSNHHKDFVGFPNQPRFASYAKHGLSTLLEKICISNDTDESLQTVREKTHEVFEELLSIAFDHRSDVSFWSCPTELYDDTQYIAALGMKAAARFDTSGFNRETVQTVTADGKIVSVTCSLFEGEIILPAIDCIDYMKPILAAFSRLLINVLSSKWDNVNRDDFTFDIESYRFMFINNK</sequence>
<name>A0A2H4V7F7_9ALPH</name>
<protein>
    <submittedName>
        <fullName evidence="1">Helicase-primase subunit</fullName>
    </submittedName>
</protein>
<dbReference type="Pfam" id="PF03324">
    <property type="entry name" value="Herpes_HEPA"/>
    <property type="match status" value="1"/>
</dbReference>
<keyword evidence="1" id="KW-0547">Nucleotide-binding</keyword>
<dbReference type="HAMAP" id="MF_04010">
    <property type="entry name" value="HSV_HEPA"/>
    <property type="match status" value="1"/>
</dbReference>
<dbReference type="EMBL" id="MF431493">
    <property type="protein sequence ID" value="AUB50921.1"/>
    <property type="molecule type" value="Genomic_DNA"/>
</dbReference>
<reference evidence="1" key="1">
    <citation type="journal article" date="2017" name="Evol. Appl.">
        <title>A phylogenomic analysis of Marek's disease virus reveals independent paths to virulence in Eurasia and North America.</title>
        <authorList>
            <person name="Trimpert J."/>
            <person name="Groenke N."/>
            <person name="Jenckel M."/>
            <person name="He S."/>
            <person name="Kunec D."/>
            <person name="Szpara M.L."/>
            <person name="Spatz S.J."/>
            <person name="Osterrieder N."/>
            <person name="McMahon D.P."/>
        </authorList>
    </citation>
    <scope>NUCLEOTIDE SEQUENCE</scope>
    <source>
        <strain evidence="1">ATE2539</strain>
    </source>
</reference>
<keyword evidence="1" id="KW-0347">Helicase</keyword>
<keyword evidence="1" id="KW-0067">ATP-binding</keyword>
<gene>
    <name evidence="1" type="primary">MDV020</name>
</gene>
<accession>A0A2H4V7F7</accession>
<dbReference type="GO" id="GO:0004386">
    <property type="term" value="F:helicase activity"/>
    <property type="evidence" value="ECO:0007669"/>
    <property type="project" value="UniProtKB-KW"/>
</dbReference>
<keyword evidence="1" id="KW-0378">Hydrolase</keyword>
<dbReference type="InterPro" id="IPR004996">
    <property type="entry name" value="HSV_HEPA"/>
</dbReference>
<organism evidence="1">
    <name type="scientific">Gallid alphaherpesvirus 2</name>
    <dbReference type="NCBI Taxonomy" id="10390"/>
    <lineage>
        <taxon>Viruses</taxon>
        <taxon>Duplodnaviria</taxon>
        <taxon>Heunggongvirae</taxon>
        <taxon>Peploviricota</taxon>
        <taxon>Herviviricetes</taxon>
        <taxon>Herpesvirales</taxon>
        <taxon>Orthoherpesviridae</taxon>
        <taxon>Alphaherpesvirinae</taxon>
        <taxon>Mardivirus</taxon>
        <taxon>Mardivirus gallidalpha2</taxon>
    </lineage>
</organism>